<dbReference type="FunFam" id="3.40.50.300:FF:001810">
    <property type="entry name" value="Cytoplasmic dynein 2 heavy chain 1"/>
    <property type="match status" value="1"/>
</dbReference>
<dbReference type="Pfam" id="PF12780">
    <property type="entry name" value="AAA_8"/>
    <property type="match status" value="1"/>
</dbReference>
<evidence type="ECO:0000259" key="17">
    <source>
        <dbReference type="SMART" id="SM00382"/>
    </source>
</evidence>
<dbReference type="Pfam" id="PF12781">
    <property type="entry name" value="AAA_9"/>
    <property type="match status" value="1"/>
</dbReference>
<evidence type="ECO:0000256" key="10">
    <source>
        <dbReference type="ARBA" id="ARBA00023054"/>
    </source>
</evidence>
<dbReference type="KEGG" id="csol:105362135"/>
<evidence type="ECO:0000256" key="15">
    <source>
        <dbReference type="SAM" id="Coils"/>
    </source>
</evidence>
<dbReference type="Gene3D" id="1.10.8.710">
    <property type="match status" value="1"/>
</dbReference>
<dbReference type="FunFam" id="1.20.920.30:FF:000003">
    <property type="entry name" value="Dynein axonemal heavy chain 17"/>
    <property type="match status" value="1"/>
</dbReference>
<dbReference type="FunFam" id="3.40.50.300:FF:000411">
    <property type="entry name" value="dynein heavy chain 17, axonemal"/>
    <property type="match status" value="1"/>
</dbReference>
<reference evidence="19" key="1">
    <citation type="submission" date="2025-08" db="UniProtKB">
        <authorList>
            <consortium name="RefSeq"/>
        </authorList>
    </citation>
    <scope>IDENTIFICATION</scope>
</reference>
<dbReference type="FunFam" id="3.10.490.20:FF:000002">
    <property type="entry name" value="Dynein axonemal heavy chain 17"/>
    <property type="match status" value="1"/>
</dbReference>
<dbReference type="Gene3D" id="1.20.140.100">
    <property type="entry name" value="Dynein heavy chain, N-terminal domain 2"/>
    <property type="match status" value="1"/>
</dbReference>
<dbReference type="InterPro" id="IPR041466">
    <property type="entry name" value="Dynein_AAA5_ext"/>
</dbReference>
<dbReference type="FunFam" id="3.40.50.300:FF:000049">
    <property type="entry name" value="Dynein, axonemal, heavy chain 5"/>
    <property type="match status" value="1"/>
</dbReference>
<dbReference type="GO" id="GO:0007018">
    <property type="term" value="P:microtubule-based movement"/>
    <property type="evidence" value="ECO:0007669"/>
    <property type="project" value="InterPro"/>
</dbReference>
<dbReference type="InterPro" id="IPR042228">
    <property type="entry name" value="Dynein_linker_3"/>
</dbReference>
<comment type="subcellular location">
    <subcellularLocation>
        <location evidence="1">Cytoplasm</location>
        <location evidence="1">Cytoskeleton</location>
        <location evidence="1">Flagellum axoneme</location>
    </subcellularLocation>
</comment>
<dbReference type="GeneID" id="105362135"/>
<evidence type="ECO:0000256" key="8">
    <source>
        <dbReference type="ARBA" id="ARBA00022846"/>
    </source>
</evidence>
<evidence type="ECO:0000256" key="13">
    <source>
        <dbReference type="ARBA" id="ARBA00023212"/>
    </source>
</evidence>
<evidence type="ECO:0000313" key="18">
    <source>
        <dbReference type="Proteomes" id="UP000695007"/>
    </source>
</evidence>
<evidence type="ECO:0000256" key="5">
    <source>
        <dbReference type="ARBA" id="ARBA00022737"/>
    </source>
</evidence>
<keyword evidence="14" id="KW-0966">Cell projection</keyword>
<feature type="region of interest" description="Disordered" evidence="16">
    <location>
        <begin position="1"/>
        <end position="26"/>
    </location>
</feature>
<keyword evidence="4" id="KW-0493">Microtubule</keyword>
<dbReference type="Gene3D" id="1.20.1270.280">
    <property type="match status" value="1"/>
</dbReference>
<dbReference type="Pfam" id="PF12775">
    <property type="entry name" value="AAA_7"/>
    <property type="match status" value="1"/>
</dbReference>
<comment type="similarity">
    <text evidence="2">Belongs to the dynein heavy chain family.</text>
</comment>
<feature type="coiled-coil region" evidence="15">
    <location>
        <begin position="3332"/>
        <end position="3380"/>
    </location>
</feature>
<dbReference type="Gene3D" id="1.10.287.2620">
    <property type="match status" value="1"/>
</dbReference>
<dbReference type="FunFam" id="1.10.8.720:FF:000002">
    <property type="entry name" value="Dynein heavy chain 9, axonemal"/>
    <property type="match status" value="1"/>
</dbReference>
<dbReference type="CTD" id="42485"/>
<keyword evidence="18" id="KW-1185">Reference proteome</keyword>
<feature type="domain" description="AAA+ ATPase" evidence="17">
    <location>
        <begin position="2513"/>
        <end position="2658"/>
    </location>
</feature>
<evidence type="ECO:0000256" key="7">
    <source>
        <dbReference type="ARBA" id="ARBA00022840"/>
    </source>
</evidence>
<dbReference type="Gene3D" id="1.10.472.130">
    <property type="match status" value="1"/>
</dbReference>
<dbReference type="InterPro" id="IPR004273">
    <property type="entry name" value="Dynein_heavy_D6_P-loop"/>
</dbReference>
<keyword evidence="12" id="KW-0505">Motor protein</keyword>
<dbReference type="InterPro" id="IPR013594">
    <property type="entry name" value="Dynein_heavy_tail"/>
</dbReference>
<dbReference type="InterPro" id="IPR042222">
    <property type="entry name" value="Dynein_2_N"/>
</dbReference>
<dbReference type="InterPro" id="IPR024317">
    <property type="entry name" value="Dynein_heavy_chain_D4_dom"/>
</dbReference>
<dbReference type="FunFam" id="3.20.180.20:FF:000001">
    <property type="entry name" value="Dynein axonemal heavy chain 5"/>
    <property type="match status" value="1"/>
</dbReference>
<dbReference type="Pfam" id="PF18199">
    <property type="entry name" value="Dynein_C"/>
    <property type="match status" value="1"/>
</dbReference>
<keyword evidence="10 15" id="KW-0175">Coiled coil</keyword>
<dbReference type="GO" id="GO:0030286">
    <property type="term" value="C:dynein complex"/>
    <property type="evidence" value="ECO:0007669"/>
    <property type="project" value="UniProtKB-KW"/>
</dbReference>
<dbReference type="GO" id="GO:0005524">
    <property type="term" value="F:ATP binding"/>
    <property type="evidence" value="ECO:0007669"/>
    <property type="project" value="UniProtKB-KW"/>
</dbReference>
<feature type="domain" description="AAA+ ATPase" evidence="17">
    <location>
        <begin position="1908"/>
        <end position="2044"/>
    </location>
</feature>
<dbReference type="Pfam" id="PF08385">
    <property type="entry name" value="DHC_N1"/>
    <property type="match status" value="1"/>
</dbReference>
<dbReference type="Pfam" id="PF03028">
    <property type="entry name" value="Dynein_heavy"/>
    <property type="match status" value="1"/>
</dbReference>
<dbReference type="FunFam" id="3.40.50.300:FF:000219">
    <property type="entry name" value="Dynein axonemal heavy chain 17"/>
    <property type="match status" value="1"/>
</dbReference>
<dbReference type="FunFam" id="1.20.920.20:FF:000003">
    <property type="entry name" value="Dynein axonemal heavy chain 17"/>
    <property type="match status" value="1"/>
</dbReference>
<evidence type="ECO:0000256" key="6">
    <source>
        <dbReference type="ARBA" id="ARBA00022741"/>
    </source>
</evidence>
<dbReference type="Gene3D" id="3.20.180.20">
    <property type="entry name" value="Dynein heavy chain, N-terminal domain 2"/>
    <property type="match status" value="1"/>
</dbReference>
<sequence>MSDSESSGESVTTSGPMEDVKPLPLLCKNGDADKLEEFQKLLRSMMDSRGASPEEDEPQDEMNNILKTQTVDSPEMDLAGDYRLEYLGAVVQKSLKLKPEKWGRLLMSEDYRNAVLDFLDNPIPAALFIVLTPNAQLVPSCGFPIPCQRTKGIYAIKMRIDAVPRTKDECAAMVVTGDLSNRVVDELATIVDNIFAPLLCKVENHVELPGVAVQDISRHVHNLRGTLYQVKGQVNGRTVLPMPAGLERIVQVERLITLQGPQTVDLYLKSAIEGVVIKWAYLVNDVVTHESSAAFENGQNPSPYVELDYWSTRLSNLRYIFDQLREERVRKMAVILEKTDSAYYPCFRTLFANVVSALAEAKEISLYLTPLGKFFKTLEEVDFTEAKPIMATLIHAVGLVSSNSNYYRSSSKLIIILRQICNLLIQEARKFLDPTLIFQSDVDEALQHVQISKQVLVEFKRQFDIQKNMPALNKDAPSWTFNPSAVFGRLNAFLKRLSDIEWLFHTVIEFSKLEKIEIGGITGRSLSSRIVAVYKEFQQLFTAFSSRATDALEPDDESFVKDCEKFNESIIDLDCKLAAILCQAFDDCGNLESAFKLINIVGSVLDRPVIRKQFTNRYCRILDLLSNELMVAETLFNRGASKAMNDLPPLASQLQFMRMLKLRIDLPMQAFQSLQHPIVGSEEGKNILARFDELTGALDNKRKALYLDWAKTVPDLVKVGLNRSLLKRDQLSILVLNFDAELFAVLKEVSYLRKMSYQHIPAEALEVADVSETFRQFRTLLLGAVNFYNEIRRTCRKVEFKLIEVEIGRIDALIKRGQDELRWDSEGLLDYIMELKGLVEELSKRVKSAQSNVQSIENIMEPWTRTPLIERRERRKTALLALEDRKDKVSKRYAEIREAAEQIQELLAENKRLFEISGEKNEAWLAYVDYVDKIVTESLRKAVGCSLTYLTENMEPMNQNEPLMEAHLELREPDLYYVPSLEPDDPEGLDQLISSLLDDIIGMATLVPRLKSDGEGYAEELEKDDDIRTMKCEILTGINKAIDEASDYCGIFEGYAYLWLEDREIAMQQFLDYSRQLSIEEMDMIVVFDPKSPKRCPPKMDQFREQIDHYESLYNEVEEMSTSKIFSVWFRVNLKPFRQSLLNTICKWSSMFKKHLMERVITSLTDLGTFIRLADEGLLQQIQPGDYAGLVSVMGFLMQVKERQPITDELFHPLEETIELLKFYDQDIPEEVNVLLQELPDQWANTKKIAITVKQQVAPLQAGEVARIRGRISAFDTIIIQYREAFKRYEFFKFDCKKSYVHLDEAHKEISMLERQMNDIQESASLFEVIVPEFKQLKQCRKELKMLKQLWDYVNIVESCIEGWKITPWRKIDVENMDIECKKFSKDIRALDKEMRTWDTYVCLEATVKNMLTSLRAVGELQNPAIRERHWLQLMKSTKVRFVMDESTTLADLLELNLHECEDEVKNIVDKAVKEMSMEKYLRELNVTWSGMEFDKEPHLRTGAILLRASEELIETLEENQVQLQNLITSKFIAHFLEEVSNWQKKLSIADQVTTTWFEVQRTWMHLESIFMSSDDIRKQLPIDAERFDRIDQQFKEMSHKMAKIPNVVEATNRVGLGGTLDILQKELVLCEKALAEYLETKRLAFPRFYFVSSTDLLDILSNGNQPGIVAKHLMKLFDSMARLNFDEAQRDVNLSGMYAKDGEYVEFVNFEMHCDGAVEVWLNRLQMAMRSSIRHYFSDAVVTYEEKAREQWLFDYPAQVSLCGTQIWWTTEVNLAFARLEEGYDNALKDYLKKQITQLSTLITLLLGELSKQDRQKVMTICTIDVHSRDVVSRLVQAKVETSQAFQWQSQLRHRWDDKEKDCFANICDAQFKYSHEYLGNTPRLVITPLTDRCYITLTQSLHLVMGGGPAGPAGTGKTETTKDLGRALGIMVYVFNCSEQMDYKSCGNIYKGLAQTGAWGCFDEFNRISVEVLSVVAVQVKSVQDAIKDKKAVFNFMGDSIALVPSVGIFITMNPGYAGRTELPENLKALFRPCAMVVPDFELICEIMLVAEGFQEARLLARKFITLYTLCKELLSKQDHYDWGLRAIKSVLVVAGSLKRGDPGRPEEEVLMRALRDFNIPKVISDDLPVFMGLIADLFPALDVPRKRDVEFEKTVKVAATDLLLQPEDAFILKVVQLEELLEVRHSVFIVGSAGSGKTQVWKTLFRTYQNIKRKPIFNDLNPKAVTNDELFGIINPATREWKDGLFSVLMREQANYGGDNPKWIILDGDIDPMWIESLNTVMDDNKVLTLASNERIGLTPSMRLIFEISNLRTATPATVSRAGILYINPQDLGWNPYVTSWIETRKAPSEKSNLVILFDKYIPTCLETLRTRFKKITPIADMAHIQMLCHLLSCLLIPELTDTDFAKDHYELYFVFSAVWAFGSAMFQDQTIDYQVEFSKWWVNEFKQVKFPAQGTVFDYYIDSETKSFVPWRERLTRFELDPDIPLQAVLVHTAETIRIRYFLDLFMAEQHPIMLVGPAGSGKSVLVAEKLLQLSENYVVTNVPFNFYTTSEMLQKILEKPLEKKAGKNYGPPGNKTMIYFIDDMNMPEVDYYGTVQPHTLIRQHLDYSHWYDRTKLTLKDIHNCQYVSCMNPTAGSFTINPRLQRHFAVFAINFPNSESLTTIYSSILAHHLSNLEHRFPLSIVELAENIVQASLQLHHRCTQVFLPTATKFHYIFNLRDLSNCFQGLLFSGNDCLQAPKDFVRLWIHESQRVYSDKLTDDKDIETFGKIQLDMLKKNFEEIDDIAIFEKPNIYCHFASGVGEPKYMPIKEWTTLHRLLTESLISYNDLVSAMNLVLFEDAMMHVCRINRILESPRGSALLVGVGGSGKQSLSRLAAFISSLEVFQVQLRKGYSTLDLKLELASLYSKAGLKNLGIMFLMTDAQVSNEHFLVLINDMLASGEIPDLFPEDEVENIIAGVRNEVKGAGILDTRENCWKFFIDRVRRQLRIVLCFSPVGSTLRIRSRKFPAIINCTAINWFHEWPQEALMSVSKRFLQELPELPEIYLDSAAKFMSHAHTTVNAASRQYLASERRYNYTTPKSFLEQISLYSKLLKNKAKQLKARVERLENGLAKLKATAIQVDELKEKLAVQEIELQQKNEAADALIAIVGIETEKVQKEKALADEEESKVGIIAEEVLKKQKDCEADLVKAEPALLAAQEALNTLNKANLTELKSFGSPPGAVTNVTAAVMVLLAANGKVPKDRSWKAAKIVMAKVDGFLDALINYDKENIHPEVIKAIQPYLKDSEFEPEFVRSKSAAAAGLCAWVINIIKFYEVFCDVEPKRRALAQANADLAAAQEKLSVIKRKVCSLEDQLAKLTADFEQATTEKIKCQREADATNAIIALANRLVGGLASENIRWADSVANLMQQSSTLPGDVLLVTAFISYVGCFTKQFRLDLLNKQWLPFLHNAEPHVPITNGLDPLTLLTDDTQIAKWNNEGLPNDRMSTENATILTNSDRWPLMIDPQLQGIKWIKQKYDDKLRIIRLGQRGYLDIIEQSLSIGATVLVENIGEVVDPVLDSLLGRNLIKKGRALKIGDKEVEYNPDFRLILHTKLANPHYKPEMQAQTTLINFTVTRDGLEDQLLAEVVKAERPDLEELKADLTRQQNDFKITLNTLEDSLLSKLFSAGNNVLGDTALVENLETTKRTAAEIECKVREARGTSREIDAARELYRPAAARASLLYFILNDLNTINPIYQFSLKAFSVVFQKAILRAEPASEVGARVLNLIECISYSVFLYTSRGPSEQCDKLIFASQMAFQILLARHEISAAELDFLLRFPITPHVTSPVDFLTNASWGGIRSLASRDEFRNLDRDIESSPKRWKKLVECECPEREKFPQEWKNKTALQRLCMLRALRPDRMTYAIVAFIEEKLGPRYVEGRTVEFAKSFEETSPTTPIFFILSPGVNPLKDVEALGKRLGFTLDARNFHNVSLGQGQENVAELAMDVASKKGHWVILQNIHLVKKWLPLLEKKLEMASEGSSADYRIFMSAEPASTPAGHIIPQGILESSIKITNEPPTGMQANLHKALDNFTQETLEMCTKEAEFKAIVFSLCYFHAVVAERRKFGAQGWNKIYPFNVGDLNISVSVLHNYLEASSKIPWEDLRYLFGEIMYGGHITDDWDRRLCVSYLEELMQPDLVDGELQLAPGFAAPPNTDLLGFHTYIDEALPPETPYLYGLHPNAEIGFLTTTSENLFRTVFEMQPRDAGNSGGQAITREDKVKQVLDEILEKLPEEFNMVEVMSKVEERTPYVIVAFQECERMNYLTSEIKRSLRELDLGLKGELTITLDMENLETSLFLDQVPQTWSQRAYPSLLGLTSWFVDLLSRLRELETWSTDFVLPASVWLAGFFNPQSFLTAIMQSTARRCELPLDKMCLQCDVTKKNKEEFTSAPREGAYVHGIFMEGARWEAQAGIIVDSRPKELFPAMPVINVRAITQDKQDLRNMYECPVYKTRTRGPTYVWTFNLKTKDKPAKWTLAGVALLLQT</sequence>
<dbReference type="InterPro" id="IPR035706">
    <property type="entry name" value="AAA_9"/>
</dbReference>
<feature type="region of interest" description="Disordered" evidence="16">
    <location>
        <begin position="43"/>
        <end position="64"/>
    </location>
</feature>
<evidence type="ECO:0000256" key="2">
    <source>
        <dbReference type="ARBA" id="ARBA00008887"/>
    </source>
</evidence>
<evidence type="ECO:0000256" key="16">
    <source>
        <dbReference type="SAM" id="MobiDB-lite"/>
    </source>
</evidence>
<dbReference type="GO" id="GO:0045505">
    <property type="term" value="F:dynein intermediate chain binding"/>
    <property type="evidence" value="ECO:0007669"/>
    <property type="project" value="InterPro"/>
</dbReference>
<dbReference type="SMART" id="SM00382">
    <property type="entry name" value="AAA"/>
    <property type="match status" value="2"/>
</dbReference>
<dbReference type="FunFam" id="1.10.8.1220:FF:000001">
    <property type="entry name" value="Dynein axonemal heavy chain 5"/>
    <property type="match status" value="1"/>
</dbReference>
<name>A0AAJ7DVD0_9HYME</name>
<dbReference type="Pfam" id="PF12774">
    <property type="entry name" value="AAA_6"/>
    <property type="match status" value="1"/>
</dbReference>
<feature type="coiled-coil region" evidence="15">
    <location>
        <begin position="832"/>
        <end position="916"/>
    </location>
</feature>
<proteinExistence type="inferred from homology"/>
<dbReference type="Pfam" id="PF17852">
    <property type="entry name" value="Dynein_AAA_lid"/>
    <property type="match status" value="1"/>
</dbReference>
<dbReference type="FunFam" id="1.20.1270.280:FF:000003">
    <property type="entry name" value="Dynein axonemal heavy chain 17"/>
    <property type="match status" value="1"/>
</dbReference>
<dbReference type="Pfam" id="PF17857">
    <property type="entry name" value="AAA_lid_1"/>
    <property type="match status" value="1"/>
</dbReference>
<keyword evidence="8" id="KW-0282">Flagellum</keyword>
<dbReference type="Gene3D" id="1.20.920.30">
    <property type="match status" value="1"/>
</dbReference>
<dbReference type="InterPro" id="IPR027417">
    <property type="entry name" value="P-loop_NTPase"/>
</dbReference>
<dbReference type="Pfam" id="PF12777">
    <property type="entry name" value="MT"/>
    <property type="match status" value="1"/>
</dbReference>
<dbReference type="FunFam" id="1.20.58.1120:FF:000002">
    <property type="entry name" value="Dynein heavy chain 9, axonemal"/>
    <property type="match status" value="1"/>
</dbReference>
<dbReference type="PANTHER" id="PTHR45703">
    <property type="entry name" value="DYNEIN HEAVY CHAIN"/>
    <property type="match status" value="1"/>
</dbReference>
<dbReference type="FunFam" id="3.40.50.300:FF:000667">
    <property type="entry name" value="Dynein axonemal heavy chain 11"/>
    <property type="match status" value="1"/>
</dbReference>
<dbReference type="FunFam" id="1.10.472.130:FF:000001">
    <property type="entry name" value="Dynein, axonemal, heavy chain 9"/>
    <property type="match status" value="1"/>
</dbReference>
<dbReference type="InterPro" id="IPR013602">
    <property type="entry name" value="Dynein_heavy_linker"/>
</dbReference>
<feature type="coiled-coil region" evidence="15">
    <location>
        <begin position="3095"/>
        <end position="3146"/>
    </location>
</feature>
<keyword evidence="5" id="KW-0677">Repeat</keyword>
<dbReference type="Gene3D" id="3.10.490.20">
    <property type="match status" value="1"/>
</dbReference>
<evidence type="ECO:0000256" key="1">
    <source>
        <dbReference type="ARBA" id="ARBA00004611"/>
    </source>
</evidence>
<dbReference type="PANTHER" id="PTHR45703:SF8">
    <property type="entry name" value="DYNEINS HEAVY CHAIN"/>
    <property type="match status" value="1"/>
</dbReference>
<dbReference type="Gene3D" id="6.10.140.1060">
    <property type="match status" value="1"/>
</dbReference>
<dbReference type="RefSeq" id="XP_011497788.1">
    <property type="nucleotide sequence ID" value="XM_011499486.1"/>
</dbReference>
<dbReference type="Pfam" id="PF08393">
    <property type="entry name" value="DHC_N2"/>
    <property type="match status" value="1"/>
</dbReference>
<dbReference type="InterPro" id="IPR026983">
    <property type="entry name" value="DHC"/>
</dbReference>
<protein>
    <submittedName>
        <fullName evidence="19">LOW QUALITY PROTEIN: dynein beta chain, ciliary-like</fullName>
    </submittedName>
</protein>
<keyword evidence="11" id="KW-0969">Cilium</keyword>
<dbReference type="GO" id="GO:0005874">
    <property type="term" value="C:microtubule"/>
    <property type="evidence" value="ECO:0007669"/>
    <property type="project" value="UniProtKB-KW"/>
</dbReference>
<dbReference type="InterPro" id="IPR043157">
    <property type="entry name" value="Dynein_AAA1S"/>
</dbReference>
<dbReference type="Gene3D" id="3.40.50.300">
    <property type="entry name" value="P-loop containing nucleotide triphosphate hydrolases"/>
    <property type="match status" value="5"/>
</dbReference>
<evidence type="ECO:0000256" key="14">
    <source>
        <dbReference type="ARBA" id="ARBA00023273"/>
    </source>
</evidence>
<feature type="coiled-coil region" evidence="15">
    <location>
        <begin position="1444"/>
        <end position="1471"/>
    </location>
</feature>
<keyword evidence="6" id="KW-0547">Nucleotide-binding</keyword>
<gene>
    <name evidence="19" type="primary">LOC105362135</name>
</gene>
<evidence type="ECO:0000256" key="3">
    <source>
        <dbReference type="ARBA" id="ARBA00022490"/>
    </source>
</evidence>
<keyword evidence="9" id="KW-0243">Dynein</keyword>
<dbReference type="Gene3D" id="1.20.58.1120">
    <property type="match status" value="1"/>
</dbReference>
<dbReference type="Gene3D" id="1.20.920.20">
    <property type="match status" value="1"/>
</dbReference>
<dbReference type="FunFam" id="1.10.8.710:FF:000002">
    <property type="entry name" value="dynein heavy chain 17, axonemal"/>
    <property type="match status" value="1"/>
</dbReference>
<dbReference type="FunFam" id="1.20.140.100:FF:000001">
    <property type="entry name" value="dynein heavy chain 17, axonemal"/>
    <property type="match status" value="1"/>
</dbReference>
<dbReference type="SUPFAM" id="SSF52540">
    <property type="entry name" value="P-loop containing nucleoside triphosphate hydrolases"/>
    <property type="match status" value="4"/>
</dbReference>
<evidence type="ECO:0000256" key="12">
    <source>
        <dbReference type="ARBA" id="ARBA00023175"/>
    </source>
</evidence>
<dbReference type="GO" id="GO:0051959">
    <property type="term" value="F:dynein light intermediate chain binding"/>
    <property type="evidence" value="ECO:0007669"/>
    <property type="project" value="InterPro"/>
</dbReference>
<feature type="compositionally biased region" description="Low complexity" evidence="16">
    <location>
        <begin position="1"/>
        <end position="15"/>
    </location>
</feature>
<dbReference type="GO" id="GO:0005930">
    <property type="term" value="C:axoneme"/>
    <property type="evidence" value="ECO:0007669"/>
    <property type="project" value="UniProtKB-ARBA"/>
</dbReference>
<dbReference type="Gene3D" id="1.10.8.720">
    <property type="entry name" value="Region D6 of dynein motor"/>
    <property type="match status" value="1"/>
</dbReference>
<keyword evidence="13" id="KW-0206">Cytoskeleton</keyword>
<dbReference type="InterPro" id="IPR041658">
    <property type="entry name" value="AAA_lid_11"/>
</dbReference>
<dbReference type="FunFam" id="1.10.287.2620:FF:000004">
    <property type="entry name" value="Dynein axonemal heavy chain 17"/>
    <property type="match status" value="1"/>
</dbReference>
<dbReference type="InterPro" id="IPR043160">
    <property type="entry name" value="Dynein_C_barrel"/>
</dbReference>
<dbReference type="GO" id="GO:0097729">
    <property type="term" value="C:9+2 motile cilium"/>
    <property type="evidence" value="ECO:0007669"/>
    <property type="project" value="UniProtKB-ARBA"/>
</dbReference>
<evidence type="ECO:0000313" key="19">
    <source>
        <dbReference type="RefSeq" id="XP_011497788.1"/>
    </source>
</evidence>
<organism evidence="18 19">
    <name type="scientific">Ceratosolen solmsi marchali</name>
    <dbReference type="NCBI Taxonomy" id="326594"/>
    <lineage>
        <taxon>Eukaryota</taxon>
        <taxon>Metazoa</taxon>
        <taxon>Ecdysozoa</taxon>
        <taxon>Arthropoda</taxon>
        <taxon>Hexapoda</taxon>
        <taxon>Insecta</taxon>
        <taxon>Pterygota</taxon>
        <taxon>Neoptera</taxon>
        <taxon>Endopterygota</taxon>
        <taxon>Hymenoptera</taxon>
        <taxon>Apocrita</taxon>
        <taxon>Proctotrupomorpha</taxon>
        <taxon>Chalcidoidea</taxon>
        <taxon>Agaonidae</taxon>
        <taxon>Agaoninae</taxon>
        <taxon>Ceratosolen</taxon>
    </lineage>
</organism>
<keyword evidence="3" id="KW-0963">Cytoplasm</keyword>
<dbReference type="Proteomes" id="UP000695007">
    <property type="component" value="Unplaced"/>
</dbReference>
<dbReference type="InterPro" id="IPR024743">
    <property type="entry name" value="Dynein_HC_stalk"/>
</dbReference>
<dbReference type="InterPro" id="IPR003593">
    <property type="entry name" value="AAA+_ATPase"/>
</dbReference>
<dbReference type="Gene3D" id="1.10.8.1220">
    <property type="match status" value="1"/>
</dbReference>
<evidence type="ECO:0000256" key="11">
    <source>
        <dbReference type="ARBA" id="ARBA00023069"/>
    </source>
</evidence>
<dbReference type="InterPro" id="IPR035699">
    <property type="entry name" value="AAA_6"/>
</dbReference>
<dbReference type="GO" id="GO:0008569">
    <property type="term" value="F:minus-end-directed microtubule motor activity"/>
    <property type="evidence" value="ECO:0007669"/>
    <property type="project" value="InterPro"/>
</dbReference>
<dbReference type="InterPro" id="IPR041589">
    <property type="entry name" value="DNAH3_AAA_lid_1"/>
</dbReference>
<dbReference type="Pfam" id="PF18198">
    <property type="entry name" value="AAA_lid_11"/>
    <property type="match status" value="1"/>
</dbReference>
<dbReference type="InterPro" id="IPR042219">
    <property type="entry name" value="AAA_lid_11_sf"/>
</dbReference>
<accession>A0AAJ7DVD0</accession>
<evidence type="ECO:0000256" key="4">
    <source>
        <dbReference type="ARBA" id="ARBA00022701"/>
    </source>
</evidence>
<evidence type="ECO:0000256" key="9">
    <source>
        <dbReference type="ARBA" id="ARBA00023017"/>
    </source>
</evidence>
<dbReference type="InterPro" id="IPR041228">
    <property type="entry name" value="Dynein_C"/>
</dbReference>
<keyword evidence="7" id="KW-0067">ATP-binding</keyword>